<evidence type="ECO:0008006" key="2">
    <source>
        <dbReference type="Google" id="ProtNLM"/>
    </source>
</evidence>
<accession>A0A7C5UW15</accession>
<comment type="caution">
    <text evidence="1">The sequence shown here is derived from an EMBL/GenBank/DDBJ whole genome shotgun (WGS) entry which is preliminary data.</text>
</comment>
<dbReference type="Gene3D" id="3.30.460.10">
    <property type="entry name" value="Beta Polymerase, domain 2"/>
    <property type="match status" value="1"/>
</dbReference>
<dbReference type="AlphaFoldDB" id="A0A7C5UW15"/>
<organism evidence="1">
    <name type="scientific">Ignisphaera aggregans</name>
    <dbReference type="NCBI Taxonomy" id="334771"/>
    <lineage>
        <taxon>Archaea</taxon>
        <taxon>Thermoproteota</taxon>
        <taxon>Thermoprotei</taxon>
        <taxon>Desulfurococcales</taxon>
        <taxon>Desulfurococcaceae</taxon>
        <taxon>Ignisphaera</taxon>
    </lineage>
</organism>
<name>A0A7C5UW15_9CREN</name>
<dbReference type="InterPro" id="IPR043519">
    <property type="entry name" value="NT_sf"/>
</dbReference>
<evidence type="ECO:0000313" key="1">
    <source>
        <dbReference type="EMBL" id="HHR96771.1"/>
    </source>
</evidence>
<reference evidence="1" key="1">
    <citation type="journal article" date="2020" name="mSystems">
        <title>Genome- and Community-Level Interaction Insights into Carbon Utilization and Element Cycling Functions of Hydrothermarchaeota in Hydrothermal Sediment.</title>
        <authorList>
            <person name="Zhou Z."/>
            <person name="Liu Y."/>
            <person name="Xu W."/>
            <person name="Pan J."/>
            <person name="Luo Z.H."/>
            <person name="Li M."/>
        </authorList>
    </citation>
    <scope>NUCLEOTIDE SEQUENCE [LARGE SCALE GENOMIC DNA]</scope>
    <source>
        <strain evidence="1">SpSt-1</strain>
    </source>
</reference>
<proteinExistence type="predicted"/>
<dbReference type="EMBL" id="DRUB01000163">
    <property type="protein sequence ID" value="HHR96771.1"/>
    <property type="molecule type" value="Genomic_DNA"/>
</dbReference>
<gene>
    <name evidence="1" type="ORF">ENL47_08235</name>
</gene>
<protein>
    <recommendedName>
        <fullName evidence="2">Nucleotidyltransferase domain-containing protein</fullName>
    </recommendedName>
</protein>
<dbReference type="SUPFAM" id="SSF81301">
    <property type="entry name" value="Nucleotidyltransferase"/>
    <property type="match status" value="1"/>
</dbReference>
<sequence>MFGSYVYNHLKVSDIDIIIIVDKLTDI</sequence>